<feature type="transmembrane region" description="Helical" evidence="1">
    <location>
        <begin position="133"/>
        <end position="157"/>
    </location>
</feature>
<reference evidence="2" key="1">
    <citation type="submission" date="2019-08" db="EMBL/GenBank/DDBJ databases">
        <title>The genome of the North American firefly Photinus pyralis.</title>
        <authorList>
            <consortium name="Photinus pyralis genome working group"/>
            <person name="Fallon T.R."/>
            <person name="Sander Lower S.E."/>
            <person name="Weng J.-K."/>
        </authorList>
    </citation>
    <scope>NUCLEOTIDE SEQUENCE</scope>
    <source>
        <strain evidence="2">TRF0915ILg1</strain>
        <tissue evidence="2">Whole body</tissue>
    </source>
</reference>
<sequence>MDQGKAEKALTISYALITFLGAITSITSGIAWGHWKDTLDKCVRGKNCSCILYGTHSYSQYFQGGYQSPCIWVTYGPLIYVLLCIAMASFHGFRVLFSNKRTVTRTVTAKNEVGETIELHAVQGESTNPLPRAFWIIISGTTVFFTIYTLVHFSIYIDGYLSTCKQYRLTLAQILQAHGTVLPVIHGRLSCNAIFDFMDYIQPDTGNAYREGFINTGLDLTIGIIASFFSWILFAFTSFYNIKFARIKQ</sequence>
<gene>
    <name evidence="2" type="ORF">ILUMI_22670</name>
</gene>
<evidence type="ECO:0000313" key="2">
    <source>
        <dbReference type="EMBL" id="KAF2883497.1"/>
    </source>
</evidence>
<feature type="transmembrane region" description="Helical" evidence="1">
    <location>
        <begin position="12"/>
        <end position="35"/>
    </location>
</feature>
<name>A0A8K0G0B3_IGNLU</name>
<keyword evidence="1" id="KW-0472">Membrane</keyword>
<keyword evidence="1" id="KW-1133">Transmembrane helix</keyword>
<dbReference type="EMBL" id="VTPC01090404">
    <property type="protein sequence ID" value="KAF2883497.1"/>
    <property type="molecule type" value="Genomic_DNA"/>
</dbReference>
<keyword evidence="3" id="KW-1185">Reference proteome</keyword>
<proteinExistence type="predicted"/>
<accession>A0A8K0G0B3</accession>
<feature type="transmembrane region" description="Helical" evidence="1">
    <location>
        <begin position="220"/>
        <end position="242"/>
    </location>
</feature>
<feature type="transmembrane region" description="Helical" evidence="1">
    <location>
        <begin position="78"/>
        <end position="97"/>
    </location>
</feature>
<dbReference type="AlphaFoldDB" id="A0A8K0G0B3"/>
<evidence type="ECO:0000313" key="3">
    <source>
        <dbReference type="Proteomes" id="UP000801492"/>
    </source>
</evidence>
<dbReference type="Proteomes" id="UP000801492">
    <property type="component" value="Unassembled WGS sequence"/>
</dbReference>
<dbReference type="OrthoDB" id="8186944at2759"/>
<organism evidence="2 3">
    <name type="scientific">Ignelater luminosus</name>
    <name type="common">Cucubano</name>
    <name type="synonym">Pyrophorus luminosus</name>
    <dbReference type="NCBI Taxonomy" id="2038154"/>
    <lineage>
        <taxon>Eukaryota</taxon>
        <taxon>Metazoa</taxon>
        <taxon>Ecdysozoa</taxon>
        <taxon>Arthropoda</taxon>
        <taxon>Hexapoda</taxon>
        <taxon>Insecta</taxon>
        <taxon>Pterygota</taxon>
        <taxon>Neoptera</taxon>
        <taxon>Endopterygota</taxon>
        <taxon>Coleoptera</taxon>
        <taxon>Polyphaga</taxon>
        <taxon>Elateriformia</taxon>
        <taxon>Elateroidea</taxon>
        <taxon>Elateridae</taxon>
        <taxon>Agrypninae</taxon>
        <taxon>Pyrophorini</taxon>
        <taxon>Ignelater</taxon>
    </lineage>
</organism>
<evidence type="ECO:0000256" key="1">
    <source>
        <dbReference type="SAM" id="Phobius"/>
    </source>
</evidence>
<protein>
    <submittedName>
        <fullName evidence="2">Uncharacterized protein</fullName>
    </submittedName>
</protein>
<keyword evidence="1" id="KW-0812">Transmembrane</keyword>
<comment type="caution">
    <text evidence="2">The sequence shown here is derived from an EMBL/GenBank/DDBJ whole genome shotgun (WGS) entry which is preliminary data.</text>
</comment>